<sequence length="528" mass="57946">MSIDAPHLLIVCHDVVGSRMAGPGIRAWELARALAGHVPTTLVAPNQIDLPPPPGLQLGSYTPGKPASFAPWLAGTTVVLLNGHLLEAHPELAELDVPLLIDLYDPTMLENLELFRTASAAERSLRHQRDVALFQCQLAAGDGFLCATERQRDLYIGALLLAGRVTPTLTDHDPDLRRLIDVVPFGLPAAPPVRQGPGLRGVVPGIGPDDLLVLWSGGLWDWLDPQTLVAAMPAVVEALPQVRLVFLAGRHPGHALPMQAGAQARTLAASFGLLDRHVFFYDEWVPYAQRADLLLEADLFVSLHRDHLETRYAAVRSRVLDHFWVGRPSLLSDGDPAAELIRAEGVGLVVPPEDPTAVSAALVQLLEDAELRSQQALRARALASRLQWAHLIEPILRFVREPLRTRSLAPLLREPVRPTQPSPVAQRNEAVRLLEERWHQLQKPAPDTPLLAQLGRRLAHLLVRPVMPLLAAHIQVVYAQAEVTDHMARIGKTQIEAFAMQLQGLEDAVLRLEVRQRGEVPVPPSSKE</sequence>
<dbReference type="CDD" id="cd03801">
    <property type="entry name" value="GT4_PimA-like"/>
    <property type="match status" value="1"/>
</dbReference>
<dbReference type="PANTHER" id="PTHR12526:SF635">
    <property type="entry name" value="GLYCOSYL TRANSFERASE GROUP 1"/>
    <property type="match status" value="1"/>
</dbReference>
<evidence type="ECO:0000313" key="1">
    <source>
        <dbReference type="EMBL" id="PDV99850.1"/>
    </source>
</evidence>
<evidence type="ECO:0000313" key="2">
    <source>
        <dbReference type="Proteomes" id="UP000220922"/>
    </source>
</evidence>
<dbReference type="RefSeq" id="WP_097651615.1">
    <property type="nucleotide sequence ID" value="NZ_LYXE01000063.1"/>
</dbReference>
<accession>A0A2H3L949</accession>
<dbReference type="Pfam" id="PF13692">
    <property type="entry name" value="Glyco_trans_1_4"/>
    <property type="match status" value="1"/>
</dbReference>
<keyword evidence="2" id="KW-1185">Reference proteome</keyword>
<gene>
    <name evidence="1" type="ORF">A9Q02_01160</name>
</gene>
<dbReference type="AlphaFoldDB" id="A0A2H3L949"/>
<dbReference type="GO" id="GO:0016757">
    <property type="term" value="F:glycosyltransferase activity"/>
    <property type="evidence" value="ECO:0007669"/>
    <property type="project" value="TreeGrafter"/>
</dbReference>
<proteinExistence type="predicted"/>
<dbReference type="Proteomes" id="UP000220922">
    <property type="component" value="Unassembled WGS sequence"/>
</dbReference>
<dbReference type="Gene3D" id="3.40.50.2000">
    <property type="entry name" value="Glycogen Phosphorylase B"/>
    <property type="match status" value="1"/>
</dbReference>
<dbReference type="OrthoDB" id="9771846at2"/>
<evidence type="ECO:0008006" key="3">
    <source>
        <dbReference type="Google" id="ProtNLM"/>
    </source>
</evidence>
<organism evidence="1 2">
    <name type="scientific">Candidatus Chloroploca asiatica</name>
    <dbReference type="NCBI Taxonomy" id="1506545"/>
    <lineage>
        <taxon>Bacteria</taxon>
        <taxon>Bacillati</taxon>
        <taxon>Chloroflexota</taxon>
        <taxon>Chloroflexia</taxon>
        <taxon>Chloroflexales</taxon>
        <taxon>Chloroflexineae</taxon>
        <taxon>Oscillochloridaceae</taxon>
        <taxon>Candidatus Chloroploca</taxon>
    </lineage>
</organism>
<dbReference type="PANTHER" id="PTHR12526">
    <property type="entry name" value="GLYCOSYLTRANSFERASE"/>
    <property type="match status" value="1"/>
</dbReference>
<dbReference type="EMBL" id="LYXE01000063">
    <property type="protein sequence ID" value="PDV99850.1"/>
    <property type="molecule type" value="Genomic_DNA"/>
</dbReference>
<reference evidence="1 2" key="1">
    <citation type="submission" date="2016-05" db="EMBL/GenBank/DDBJ databases">
        <authorList>
            <person name="Lavstsen T."/>
            <person name="Jespersen J.S."/>
        </authorList>
    </citation>
    <scope>NUCLEOTIDE SEQUENCE [LARGE SCALE GENOMIC DNA]</scope>
    <source>
        <strain evidence="1 2">B7-9</strain>
    </source>
</reference>
<dbReference type="SUPFAM" id="SSF53756">
    <property type="entry name" value="UDP-Glycosyltransferase/glycogen phosphorylase"/>
    <property type="match status" value="1"/>
</dbReference>
<comment type="caution">
    <text evidence="1">The sequence shown here is derived from an EMBL/GenBank/DDBJ whole genome shotgun (WGS) entry which is preliminary data.</text>
</comment>
<name>A0A2H3L949_9CHLR</name>
<protein>
    <recommendedName>
        <fullName evidence="3">Glycosyl transferase family 1</fullName>
    </recommendedName>
</protein>